<dbReference type="CDD" id="cd04730">
    <property type="entry name" value="NPD_like"/>
    <property type="match status" value="1"/>
</dbReference>
<protein>
    <submittedName>
        <fullName evidence="4">Enoyl-[acyl-carrier-protein] reductase [FMN]</fullName>
        <ecNumber evidence="4">1.3.1.9</ecNumber>
    </submittedName>
</protein>
<organism evidence="4">
    <name type="scientific">hydrothermal vent metagenome</name>
    <dbReference type="NCBI Taxonomy" id="652676"/>
    <lineage>
        <taxon>unclassified sequences</taxon>
        <taxon>metagenomes</taxon>
        <taxon>ecological metagenomes</taxon>
    </lineage>
</organism>
<dbReference type="Pfam" id="PF03060">
    <property type="entry name" value="NMO"/>
    <property type="match status" value="1"/>
</dbReference>
<accession>A0A3B1DZK6</accession>
<keyword evidence="3 4" id="KW-0560">Oxidoreductase</keyword>
<sequence>MTHMCNKPLPTIIQGGMGVAVSSPALANAVAKTGQLGVVSGTALDLVLARRLQTGDEGGHMRRALKAFPIPDVVQRILDRYFVAGGKPDDKPFKAKPLPSEKPSQHLEELLVVSNFVEVFLAKEGHDGLVGINYLEKIQIPTLPSIYGAMLAGVSCILMGAGIPRAIPGILDSLAQRQAVEMRIDVQGAEEGDVFTTKFDPNRMFEGKAPELPRPDFIAIVSSSTLANMLARKASGTVNGFIVEGPTAGGHNAPPRGRPQLSVEGEPVYSHRDEPDLAAIKALGLPFWLAGSYAQPERVTAALEAGATGVQVGTAFAYCEESGLDKEVVQQVLAMSREGRAKVFTDPVASPTGFPFKVLNIEGTNSEPEVYAQRTRICDLGYLRHAYKKPDGTIGWRCPSEPVADYLRKGGDEADTVGRKCVCNGLMANINLGQLQKDGELEKILVTSGDDVATIARFLKPGATTYSARDVVEYLLPVKTPTHSA</sequence>
<evidence type="ECO:0000256" key="2">
    <source>
        <dbReference type="ARBA" id="ARBA00022643"/>
    </source>
</evidence>
<evidence type="ECO:0000256" key="1">
    <source>
        <dbReference type="ARBA" id="ARBA00022630"/>
    </source>
</evidence>
<dbReference type="EC" id="1.3.1.9" evidence="4"/>
<reference evidence="4" key="1">
    <citation type="submission" date="2018-06" db="EMBL/GenBank/DDBJ databases">
        <authorList>
            <person name="Zhirakovskaya E."/>
        </authorList>
    </citation>
    <scope>NUCLEOTIDE SEQUENCE</scope>
</reference>
<dbReference type="InterPro" id="IPR004136">
    <property type="entry name" value="NMO"/>
</dbReference>
<dbReference type="EMBL" id="UOGK01000603">
    <property type="protein sequence ID" value="VAX41858.1"/>
    <property type="molecule type" value="Genomic_DNA"/>
</dbReference>
<dbReference type="InterPro" id="IPR013785">
    <property type="entry name" value="Aldolase_TIM"/>
</dbReference>
<dbReference type="AlphaFoldDB" id="A0A3B1DZK6"/>
<proteinExistence type="predicted"/>
<dbReference type="GO" id="GO:0004318">
    <property type="term" value="F:enoyl-[acyl-carrier-protein] reductase (NADH) activity"/>
    <property type="evidence" value="ECO:0007669"/>
    <property type="project" value="UniProtKB-EC"/>
</dbReference>
<dbReference type="Gene3D" id="3.20.20.70">
    <property type="entry name" value="Aldolase class I"/>
    <property type="match status" value="1"/>
</dbReference>
<keyword evidence="2" id="KW-0288">FMN</keyword>
<evidence type="ECO:0000313" key="4">
    <source>
        <dbReference type="EMBL" id="VAX41858.1"/>
    </source>
</evidence>
<gene>
    <name evidence="4" type="ORF">MNBD_PLANCTO03-1893</name>
</gene>
<dbReference type="PANTHER" id="PTHR32332">
    <property type="entry name" value="2-NITROPROPANE DIOXYGENASE"/>
    <property type="match status" value="1"/>
</dbReference>
<dbReference type="PANTHER" id="PTHR32332:SF33">
    <property type="entry name" value="NITRONATE MONOOXYGENASE DOMAIN-CONTAINING PROTEIN"/>
    <property type="match status" value="1"/>
</dbReference>
<dbReference type="GO" id="GO:0018580">
    <property type="term" value="F:nitronate monooxygenase activity"/>
    <property type="evidence" value="ECO:0007669"/>
    <property type="project" value="InterPro"/>
</dbReference>
<name>A0A3B1DZK6_9ZZZZ</name>
<evidence type="ECO:0000256" key="3">
    <source>
        <dbReference type="ARBA" id="ARBA00023002"/>
    </source>
</evidence>
<dbReference type="SUPFAM" id="SSF51412">
    <property type="entry name" value="Inosine monophosphate dehydrogenase (IMPDH)"/>
    <property type="match status" value="1"/>
</dbReference>
<keyword evidence="1" id="KW-0285">Flavoprotein</keyword>